<reference evidence="8" key="1">
    <citation type="submission" date="2018-05" db="EMBL/GenBank/DDBJ databases">
        <authorList>
            <person name="Lanie J.A."/>
            <person name="Ng W.-L."/>
            <person name="Kazmierczak K.M."/>
            <person name="Andrzejewski T.M."/>
            <person name="Davidsen T.M."/>
            <person name="Wayne K.J."/>
            <person name="Tettelin H."/>
            <person name="Glass J.I."/>
            <person name="Rusch D."/>
            <person name="Podicherti R."/>
            <person name="Tsui H.-C.T."/>
            <person name="Winkler M.E."/>
        </authorList>
    </citation>
    <scope>NUCLEOTIDE SEQUENCE</scope>
</reference>
<name>A0A382YLC5_9ZZZZ</name>
<dbReference type="SUPFAM" id="SSF53167">
    <property type="entry name" value="Purine and uridine phosphorylases"/>
    <property type="match status" value="1"/>
</dbReference>
<dbReference type="PANTHER" id="PTHR11904">
    <property type="entry name" value="METHYLTHIOADENOSINE/PURINE NUCLEOSIDE PHOSPHORYLASE"/>
    <property type="match status" value="1"/>
</dbReference>
<evidence type="ECO:0000256" key="5">
    <source>
        <dbReference type="ARBA" id="ARBA00022679"/>
    </source>
</evidence>
<evidence type="ECO:0000256" key="1">
    <source>
        <dbReference type="ARBA" id="ARBA00005058"/>
    </source>
</evidence>
<dbReference type="EMBL" id="UINC01176585">
    <property type="protein sequence ID" value="SVD83779.1"/>
    <property type="molecule type" value="Genomic_DNA"/>
</dbReference>
<keyword evidence="4" id="KW-0328">Glycosyltransferase</keyword>
<gene>
    <name evidence="8" type="ORF">METZ01_LOCUS436633</name>
</gene>
<sequence length="94" mass="9734">MVCGSGWGEVGEAFIVRDSIPYGEIPGLGSATVAGHAGKLLLVEVAGAEILIFQGRRHFYEGEGWEPVVAPVRLAKSLGAETLLLTNAAGGVNE</sequence>
<evidence type="ECO:0000256" key="2">
    <source>
        <dbReference type="ARBA" id="ARBA00006751"/>
    </source>
</evidence>
<feature type="non-terminal residue" evidence="8">
    <location>
        <position position="94"/>
    </location>
</feature>
<dbReference type="GO" id="GO:0005737">
    <property type="term" value="C:cytoplasm"/>
    <property type="evidence" value="ECO:0007669"/>
    <property type="project" value="TreeGrafter"/>
</dbReference>
<dbReference type="InterPro" id="IPR035994">
    <property type="entry name" value="Nucleoside_phosphorylase_sf"/>
</dbReference>
<proteinExistence type="inferred from homology"/>
<feature type="domain" description="Nucleoside phosphorylase" evidence="7">
    <location>
        <begin position="2"/>
        <end position="94"/>
    </location>
</feature>
<dbReference type="InterPro" id="IPR011268">
    <property type="entry name" value="Purine_phosphorylase"/>
</dbReference>
<evidence type="ECO:0000256" key="3">
    <source>
        <dbReference type="ARBA" id="ARBA00011886"/>
    </source>
</evidence>
<dbReference type="PANTHER" id="PTHR11904:SF9">
    <property type="entry name" value="PURINE NUCLEOSIDE PHOSPHORYLASE-RELATED"/>
    <property type="match status" value="1"/>
</dbReference>
<dbReference type="Gene3D" id="3.40.50.1580">
    <property type="entry name" value="Nucleoside phosphorylase domain"/>
    <property type="match status" value="1"/>
</dbReference>
<comment type="pathway">
    <text evidence="1">Purine metabolism; purine nucleoside salvage.</text>
</comment>
<keyword evidence="5" id="KW-0808">Transferase</keyword>
<evidence type="ECO:0000259" key="7">
    <source>
        <dbReference type="Pfam" id="PF01048"/>
    </source>
</evidence>
<comment type="similarity">
    <text evidence="2">Belongs to the PNP/MTAP phosphorylase family.</text>
</comment>
<evidence type="ECO:0000256" key="4">
    <source>
        <dbReference type="ARBA" id="ARBA00022676"/>
    </source>
</evidence>
<evidence type="ECO:0000256" key="6">
    <source>
        <dbReference type="ARBA" id="ARBA00031036"/>
    </source>
</evidence>
<dbReference type="Pfam" id="PF01048">
    <property type="entry name" value="PNP_UDP_1"/>
    <property type="match status" value="1"/>
</dbReference>
<dbReference type="InterPro" id="IPR000845">
    <property type="entry name" value="Nucleoside_phosphorylase_d"/>
</dbReference>
<dbReference type="AlphaFoldDB" id="A0A382YLC5"/>
<dbReference type="GO" id="GO:0009116">
    <property type="term" value="P:nucleoside metabolic process"/>
    <property type="evidence" value="ECO:0007669"/>
    <property type="project" value="InterPro"/>
</dbReference>
<evidence type="ECO:0000313" key="8">
    <source>
        <dbReference type="EMBL" id="SVD83779.1"/>
    </source>
</evidence>
<protein>
    <recommendedName>
        <fullName evidence="3">purine-nucleoside phosphorylase</fullName>
        <ecNumber evidence="3">2.4.2.1</ecNumber>
    </recommendedName>
    <alternativeName>
        <fullName evidence="6">Inosine-guanosine phosphorylase</fullName>
    </alternativeName>
</protein>
<accession>A0A382YLC5</accession>
<organism evidence="8">
    <name type="scientific">marine metagenome</name>
    <dbReference type="NCBI Taxonomy" id="408172"/>
    <lineage>
        <taxon>unclassified sequences</taxon>
        <taxon>metagenomes</taxon>
        <taxon>ecological metagenomes</taxon>
    </lineage>
</organism>
<dbReference type="GO" id="GO:0004731">
    <property type="term" value="F:purine-nucleoside phosphorylase activity"/>
    <property type="evidence" value="ECO:0007669"/>
    <property type="project" value="UniProtKB-EC"/>
</dbReference>
<dbReference type="EC" id="2.4.2.1" evidence="3"/>